<gene>
    <name evidence="3" type="primary">cwlK</name>
    <name evidence="3" type="ORF">AAW51_1855</name>
</gene>
<dbReference type="Pfam" id="PF13539">
    <property type="entry name" value="Peptidase_M15_4"/>
    <property type="match status" value="1"/>
</dbReference>
<sequence>MENLGYHFMLPAVVIYFVLACALLGLVFLPEPRAWVASRLGLLAGATRAAVRQSTSRWQRGCDHTSRQAAAAASAGVSWMRRRWPLWSAAVALLLIPPTVVYLLRDRHQPEGYVDLADNPTLVGQLLEGEQLVAPPALPPEVFTTAEVQQSRPLLSSADRKWELLDHDFRQRLLMAFKIMKEQHGYDMALLEGYRSPERQAMLQNMGTHVTHAGPYQSYHQFGLAADCAFYRNGKLVISERDPWAMRGYELYGEVAASLGLTWGGAWKMRDLGHVELRRPGVKPRNQ</sequence>
<evidence type="ECO:0000256" key="1">
    <source>
        <dbReference type="SAM" id="Phobius"/>
    </source>
</evidence>
<name>A0A0G3BMG1_9BURK</name>
<dbReference type="AlphaFoldDB" id="A0A0G3BMG1"/>
<feature type="transmembrane region" description="Helical" evidence="1">
    <location>
        <begin position="6"/>
        <end position="29"/>
    </location>
</feature>
<dbReference type="PATRIC" id="fig|413882.6.peg.1952"/>
<dbReference type="STRING" id="413882.AAW51_1855"/>
<keyword evidence="1" id="KW-0472">Membrane</keyword>
<accession>A0A0G3BMG1</accession>
<dbReference type="KEGG" id="pbh:AAW51_1855"/>
<keyword evidence="4" id="KW-1185">Reference proteome</keyword>
<dbReference type="InterPro" id="IPR009045">
    <property type="entry name" value="Zn_M74/Hedgehog-like"/>
</dbReference>
<keyword evidence="1" id="KW-1133">Transmembrane helix</keyword>
<evidence type="ECO:0000259" key="2">
    <source>
        <dbReference type="Pfam" id="PF13539"/>
    </source>
</evidence>
<feature type="transmembrane region" description="Helical" evidence="1">
    <location>
        <begin position="84"/>
        <end position="104"/>
    </location>
</feature>
<evidence type="ECO:0000313" key="4">
    <source>
        <dbReference type="Proteomes" id="UP000035352"/>
    </source>
</evidence>
<organism evidence="3 4">
    <name type="scientific">Caldimonas brevitalea</name>
    <dbReference type="NCBI Taxonomy" id="413882"/>
    <lineage>
        <taxon>Bacteria</taxon>
        <taxon>Pseudomonadati</taxon>
        <taxon>Pseudomonadota</taxon>
        <taxon>Betaproteobacteria</taxon>
        <taxon>Burkholderiales</taxon>
        <taxon>Sphaerotilaceae</taxon>
        <taxon>Caldimonas</taxon>
    </lineage>
</organism>
<dbReference type="GO" id="GO:0008233">
    <property type="term" value="F:peptidase activity"/>
    <property type="evidence" value="ECO:0007669"/>
    <property type="project" value="InterPro"/>
</dbReference>
<keyword evidence="1" id="KW-0812">Transmembrane</keyword>
<dbReference type="CDD" id="cd14845">
    <property type="entry name" value="L-Ala-D-Glu_peptidase_like"/>
    <property type="match status" value="1"/>
</dbReference>
<feature type="domain" description="Peptidase M15C" evidence="2">
    <location>
        <begin position="214"/>
        <end position="277"/>
    </location>
</feature>
<evidence type="ECO:0000313" key="3">
    <source>
        <dbReference type="EMBL" id="AKJ28546.1"/>
    </source>
</evidence>
<dbReference type="SUPFAM" id="SSF55166">
    <property type="entry name" value="Hedgehog/DD-peptidase"/>
    <property type="match status" value="1"/>
</dbReference>
<protein>
    <submittedName>
        <fullName evidence="3">Peptidoglycan L-alanyl-D-glutamate endopeptidase</fullName>
    </submittedName>
</protein>
<proteinExistence type="predicted"/>
<dbReference type="InterPro" id="IPR039561">
    <property type="entry name" value="Peptidase_M15C"/>
</dbReference>
<reference evidence="3 4" key="1">
    <citation type="submission" date="2015-05" db="EMBL/GenBank/DDBJ databases">
        <authorList>
            <person name="Tang B."/>
            <person name="Yu Y."/>
        </authorList>
    </citation>
    <scope>NUCLEOTIDE SEQUENCE [LARGE SCALE GENOMIC DNA]</scope>
    <source>
        <strain evidence="3 4">DSM 7029</strain>
    </source>
</reference>
<dbReference type="EMBL" id="CP011371">
    <property type="protein sequence ID" value="AKJ28546.1"/>
    <property type="molecule type" value="Genomic_DNA"/>
</dbReference>
<dbReference type="Proteomes" id="UP000035352">
    <property type="component" value="Chromosome"/>
</dbReference>
<dbReference type="Gene3D" id="3.30.1380.10">
    <property type="match status" value="1"/>
</dbReference>